<organism evidence="1 2">
    <name type="scientific">Catharanthus roseus</name>
    <name type="common">Madagascar periwinkle</name>
    <name type="synonym">Vinca rosea</name>
    <dbReference type="NCBI Taxonomy" id="4058"/>
    <lineage>
        <taxon>Eukaryota</taxon>
        <taxon>Viridiplantae</taxon>
        <taxon>Streptophyta</taxon>
        <taxon>Embryophyta</taxon>
        <taxon>Tracheophyta</taxon>
        <taxon>Spermatophyta</taxon>
        <taxon>Magnoliopsida</taxon>
        <taxon>eudicotyledons</taxon>
        <taxon>Gunneridae</taxon>
        <taxon>Pentapetalae</taxon>
        <taxon>asterids</taxon>
        <taxon>lamiids</taxon>
        <taxon>Gentianales</taxon>
        <taxon>Apocynaceae</taxon>
        <taxon>Rauvolfioideae</taxon>
        <taxon>Vinceae</taxon>
        <taxon>Catharanthinae</taxon>
        <taxon>Catharanthus</taxon>
    </lineage>
</organism>
<proteinExistence type="predicted"/>
<gene>
    <name evidence="1" type="ORF">M9H77_28213</name>
</gene>
<reference evidence="2" key="1">
    <citation type="journal article" date="2023" name="Nat. Plants">
        <title>Single-cell RNA sequencing provides a high-resolution roadmap for understanding the multicellular compartmentation of specialized metabolism.</title>
        <authorList>
            <person name="Sun S."/>
            <person name="Shen X."/>
            <person name="Li Y."/>
            <person name="Li Y."/>
            <person name="Wang S."/>
            <person name="Li R."/>
            <person name="Zhang H."/>
            <person name="Shen G."/>
            <person name="Guo B."/>
            <person name="Wei J."/>
            <person name="Xu J."/>
            <person name="St-Pierre B."/>
            <person name="Chen S."/>
            <person name="Sun C."/>
        </authorList>
    </citation>
    <scope>NUCLEOTIDE SEQUENCE [LARGE SCALE GENOMIC DNA]</scope>
</reference>
<keyword evidence="2" id="KW-1185">Reference proteome</keyword>
<comment type="caution">
    <text evidence="1">The sequence shown here is derived from an EMBL/GenBank/DDBJ whole genome shotgun (WGS) entry which is preliminary data.</text>
</comment>
<dbReference type="EMBL" id="CM044706">
    <property type="protein sequence ID" value="KAI5659420.1"/>
    <property type="molecule type" value="Genomic_DNA"/>
</dbReference>
<name>A0ACC0AGK9_CATRO</name>
<protein>
    <submittedName>
        <fullName evidence="1">Uncharacterized protein</fullName>
    </submittedName>
</protein>
<evidence type="ECO:0000313" key="1">
    <source>
        <dbReference type="EMBL" id="KAI5659420.1"/>
    </source>
</evidence>
<sequence length="172" mass="19686">MSPVFYKSYWNVLGDVVIEAIQYFFDGGELPRALNPHIHHSCAKVRKRTFSSDQNRKSIKTVKAAKQQTVNNNKKRNNIEALTAAGDSDRQRNDDESRIRMDAEQRLCHVDASQGDEQKNKPAVVTKSQESRQTEKSSGFKSQGEGERIYFKRKRNGCIGNEESRGIKWKSH</sequence>
<accession>A0ACC0AGK9</accession>
<evidence type="ECO:0000313" key="2">
    <source>
        <dbReference type="Proteomes" id="UP001060085"/>
    </source>
</evidence>
<dbReference type="Proteomes" id="UP001060085">
    <property type="component" value="Linkage Group LG06"/>
</dbReference>